<proteinExistence type="predicted"/>
<dbReference type="OrthoDB" id="10406670at2759"/>
<evidence type="ECO:0000313" key="2">
    <source>
        <dbReference type="Proteomes" id="UP000054783"/>
    </source>
</evidence>
<accession>A0A0V0ZP06</accession>
<protein>
    <submittedName>
        <fullName evidence="1">Uncharacterized protein</fullName>
    </submittedName>
</protein>
<reference evidence="1 2" key="1">
    <citation type="submission" date="2015-01" db="EMBL/GenBank/DDBJ databases">
        <title>Evolution of Trichinella species and genotypes.</title>
        <authorList>
            <person name="Korhonen P.K."/>
            <person name="Edoardo P."/>
            <person name="Giuseppe L.R."/>
            <person name="Gasser R.B."/>
        </authorList>
    </citation>
    <scope>NUCLEOTIDE SEQUENCE [LARGE SCALE GENOMIC DNA]</scope>
    <source>
        <strain evidence="1">ISS2496</strain>
    </source>
</reference>
<sequence length="171" mass="19447">MTLSDASFPCQDPFETISKGGAKTPCPGHPYGHGETPISLVMDFDGLRQRQNQWIQEFAQAGWLRWDAGPENQRTSWLRVNWLKMQLRFNLDACSTNTRPAREATDYGPLDVDYRKLSETNFKWETSLDGSSFGLYTGLRTAAKADNNAPATRCNCTKGCQSMWYQRAFFQ</sequence>
<dbReference type="AlphaFoldDB" id="A0A0V0ZP06"/>
<comment type="caution">
    <text evidence="1">The sequence shown here is derived from an EMBL/GenBank/DDBJ whole genome shotgun (WGS) entry which is preliminary data.</text>
</comment>
<dbReference type="Proteomes" id="UP000054783">
    <property type="component" value="Unassembled WGS sequence"/>
</dbReference>
<dbReference type="EMBL" id="JYDQ01000119">
    <property type="protein sequence ID" value="KRY14321.1"/>
    <property type="molecule type" value="Genomic_DNA"/>
</dbReference>
<keyword evidence="2" id="KW-1185">Reference proteome</keyword>
<evidence type="ECO:0000313" key="1">
    <source>
        <dbReference type="EMBL" id="KRY14321.1"/>
    </source>
</evidence>
<gene>
    <name evidence="1" type="ORF">T12_12826</name>
</gene>
<organism evidence="1 2">
    <name type="scientific">Trichinella patagoniensis</name>
    <dbReference type="NCBI Taxonomy" id="990121"/>
    <lineage>
        <taxon>Eukaryota</taxon>
        <taxon>Metazoa</taxon>
        <taxon>Ecdysozoa</taxon>
        <taxon>Nematoda</taxon>
        <taxon>Enoplea</taxon>
        <taxon>Dorylaimia</taxon>
        <taxon>Trichinellida</taxon>
        <taxon>Trichinellidae</taxon>
        <taxon>Trichinella</taxon>
    </lineage>
</organism>
<name>A0A0V0ZP06_9BILA</name>